<dbReference type="SMART" id="SM00530">
    <property type="entry name" value="HTH_XRE"/>
    <property type="match status" value="1"/>
</dbReference>
<dbReference type="NCBIfam" id="NF006015">
    <property type="entry name" value="PRK08154.1"/>
    <property type="match status" value="1"/>
</dbReference>
<keyword evidence="7 11" id="KW-0418">Kinase</keyword>
<evidence type="ECO:0000256" key="9">
    <source>
        <dbReference type="ARBA" id="ARBA00023141"/>
    </source>
</evidence>
<dbReference type="Gene3D" id="1.10.260.40">
    <property type="entry name" value="lambda repressor-like DNA-binding domains"/>
    <property type="match status" value="1"/>
</dbReference>
<comment type="caution">
    <text evidence="11">Lacks conserved residue(s) required for the propagation of feature annotation.</text>
</comment>
<dbReference type="GO" id="GO:0004765">
    <property type="term" value="F:shikimate kinase activity"/>
    <property type="evidence" value="ECO:0007669"/>
    <property type="project" value="UniProtKB-UniRule"/>
</dbReference>
<evidence type="ECO:0000256" key="3">
    <source>
        <dbReference type="ARBA" id="ARBA00012154"/>
    </source>
</evidence>
<name>A0A940S2I1_9RHOB</name>
<proteinExistence type="inferred from homology"/>
<dbReference type="GO" id="GO:0005829">
    <property type="term" value="C:cytosol"/>
    <property type="evidence" value="ECO:0007669"/>
    <property type="project" value="TreeGrafter"/>
</dbReference>
<dbReference type="PROSITE" id="PS50943">
    <property type="entry name" value="HTH_CROC1"/>
    <property type="match status" value="1"/>
</dbReference>
<dbReference type="PROSITE" id="PS01128">
    <property type="entry name" value="SHIKIMATE_KINASE"/>
    <property type="match status" value="1"/>
</dbReference>
<dbReference type="CDD" id="cd00093">
    <property type="entry name" value="HTH_XRE"/>
    <property type="match status" value="1"/>
</dbReference>
<dbReference type="RefSeq" id="WP_209362150.1">
    <property type="nucleotide sequence ID" value="NZ_JAGISH010000010.1"/>
</dbReference>
<keyword evidence="8 11" id="KW-0067">ATP-binding</keyword>
<keyword evidence="4 11" id="KW-0028">Amino-acid biosynthesis</keyword>
<keyword evidence="11" id="KW-0963">Cytoplasm</keyword>
<dbReference type="Gene3D" id="3.40.50.300">
    <property type="entry name" value="P-loop containing nucleotide triphosphate hydrolases"/>
    <property type="match status" value="1"/>
</dbReference>
<dbReference type="PRINTS" id="PR01100">
    <property type="entry name" value="SHIKIMTKNASE"/>
</dbReference>
<dbReference type="InterPro" id="IPR001387">
    <property type="entry name" value="Cro/C1-type_HTH"/>
</dbReference>
<keyword evidence="6 11" id="KW-0547">Nucleotide-binding</keyword>
<dbReference type="Pfam" id="PF01381">
    <property type="entry name" value="HTH_3"/>
    <property type="match status" value="1"/>
</dbReference>
<feature type="binding site" evidence="11">
    <location>
        <position position="248"/>
    </location>
    <ligand>
        <name>ATP</name>
        <dbReference type="ChEBI" id="CHEBI:30616"/>
    </ligand>
</feature>
<evidence type="ECO:0000256" key="8">
    <source>
        <dbReference type="ARBA" id="ARBA00022840"/>
    </source>
</evidence>
<dbReference type="CDD" id="cd00464">
    <property type="entry name" value="SK"/>
    <property type="match status" value="1"/>
</dbReference>
<evidence type="ECO:0000256" key="10">
    <source>
        <dbReference type="ARBA" id="ARBA00048567"/>
    </source>
</evidence>
<keyword evidence="11" id="KW-0479">Metal-binding</keyword>
<accession>A0A940S2I1</accession>
<dbReference type="GO" id="GO:0000287">
    <property type="term" value="F:magnesium ion binding"/>
    <property type="evidence" value="ECO:0007669"/>
    <property type="project" value="UniProtKB-UniRule"/>
</dbReference>
<evidence type="ECO:0000256" key="2">
    <source>
        <dbReference type="ARBA" id="ARBA00006997"/>
    </source>
</evidence>
<evidence type="ECO:0000256" key="4">
    <source>
        <dbReference type="ARBA" id="ARBA00022605"/>
    </source>
</evidence>
<dbReference type="GO" id="GO:0009073">
    <property type="term" value="P:aromatic amino acid family biosynthetic process"/>
    <property type="evidence" value="ECO:0007669"/>
    <property type="project" value="UniProtKB-KW"/>
</dbReference>
<dbReference type="GO" id="GO:0008652">
    <property type="term" value="P:amino acid biosynthetic process"/>
    <property type="evidence" value="ECO:0007669"/>
    <property type="project" value="UniProtKB-KW"/>
</dbReference>
<reference evidence="13" key="1">
    <citation type="submission" date="2021-03" db="EMBL/GenBank/DDBJ databases">
        <title>Sagittula salina sp. nov. strain M10.9X isolated from the marine waste.</title>
        <authorList>
            <person name="Satari L."/>
            <person name="Molina-Menor E."/>
            <person name="Vidal-Verdu A."/>
            <person name="Pascual J."/>
            <person name="Pereto J."/>
            <person name="Porcar M."/>
        </authorList>
    </citation>
    <scope>NUCLEOTIDE SEQUENCE</scope>
    <source>
        <strain evidence="13">M10.9X</strain>
    </source>
</reference>
<dbReference type="InterPro" id="IPR027417">
    <property type="entry name" value="P-loop_NTPase"/>
</dbReference>
<evidence type="ECO:0000256" key="11">
    <source>
        <dbReference type="HAMAP-Rule" id="MF_00109"/>
    </source>
</evidence>
<evidence type="ECO:0000256" key="7">
    <source>
        <dbReference type="ARBA" id="ARBA00022777"/>
    </source>
</evidence>
<dbReference type="HAMAP" id="MF_00109">
    <property type="entry name" value="Shikimate_kinase"/>
    <property type="match status" value="1"/>
</dbReference>
<feature type="domain" description="HTH cro/C1-type" evidence="12">
    <location>
        <begin position="33"/>
        <end position="87"/>
    </location>
</feature>
<feature type="binding site" evidence="11">
    <location>
        <position position="209"/>
    </location>
    <ligand>
        <name>substrate</name>
    </ligand>
</feature>
<feature type="binding site" evidence="11">
    <location>
        <position position="186"/>
    </location>
    <ligand>
        <name>substrate</name>
    </ligand>
</feature>
<comment type="cofactor">
    <cofactor evidence="11">
        <name>Mg(2+)</name>
        <dbReference type="ChEBI" id="CHEBI:18420"/>
    </cofactor>
    <text evidence="11">Binds 1 Mg(2+) ion per subunit.</text>
</comment>
<keyword evidence="9 11" id="KW-0057">Aromatic amino acid biosynthesis</keyword>
<comment type="caution">
    <text evidence="13">The sequence shown here is derived from an EMBL/GenBank/DDBJ whole genome shotgun (WGS) entry which is preliminary data.</text>
</comment>
<evidence type="ECO:0000313" key="13">
    <source>
        <dbReference type="EMBL" id="MBP0484112.1"/>
    </source>
</evidence>
<comment type="similarity">
    <text evidence="2 11">Belongs to the shikimate kinase family.</text>
</comment>
<organism evidence="13 14">
    <name type="scientific">Sagittula salina</name>
    <dbReference type="NCBI Taxonomy" id="2820268"/>
    <lineage>
        <taxon>Bacteria</taxon>
        <taxon>Pseudomonadati</taxon>
        <taxon>Pseudomonadota</taxon>
        <taxon>Alphaproteobacteria</taxon>
        <taxon>Rhodobacterales</taxon>
        <taxon>Roseobacteraceae</taxon>
        <taxon>Sagittula</taxon>
    </lineage>
</organism>
<feature type="binding site" evidence="11">
    <location>
        <begin position="140"/>
        <end position="145"/>
    </location>
    <ligand>
        <name>ATP</name>
        <dbReference type="ChEBI" id="CHEBI:30616"/>
    </ligand>
</feature>
<gene>
    <name evidence="11" type="primary">aroK</name>
    <name evidence="13" type="ORF">J5474_16650</name>
</gene>
<protein>
    <recommendedName>
        <fullName evidence="3 11">Shikimate kinase</fullName>
        <shortName evidence="11">SK</shortName>
        <ecNumber evidence="3 11">2.7.1.71</ecNumber>
    </recommendedName>
</protein>
<sequence>MSKVQPLAGELTHRGAEAERAVNAVLARVGDRVRRAREARHIPRRVLSEMSGVSPRYLAQLEGGEGNISIGLLTRVALALDLTIDRLVGEEDPWTSETLRVADLFARADRPAQVRVLAALDRRAPEGARAQRLCLVGLRGAGKSTLGRLAGEALGVPFLELNAEIARLGGMPVAEIMALYGAEGYRALEAEAVEGVIKAHERIILAVGGGLVAESATYERVLERFHTVWVKASPEEHMERVRAQGDLRPMAGRPEAMQQLRTILRAREALYERAHAALDTSDATLHESLEALRKLLTRKGFLGPI</sequence>
<dbReference type="Pfam" id="PF01202">
    <property type="entry name" value="SKI"/>
    <property type="match status" value="1"/>
</dbReference>
<evidence type="ECO:0000313" key="14">
    <source>
        <dbReference type="Proteomes" id="UP000675940"/>
    </source>
</evidence>
<keyword evidence="14" id="KW-1185">Reference proteome</keyword>
<evidence type="ECO:0000256" key="6">
    <source>
        <dbReference type="ARBA" id="ARBA00022741"/>
    </source>
</evidence>
<dbReference type="AlphaFoldDB" id="A0A940S2I1"/>
<dbReference type="SUPFAM" id="SSF47413">
    <property type="entry name" value="lambda repressor-like DNA-binding domains"/>
    <property type="match status" value="1"/>
</dbReference>
<feature type="binding site" evidence="11">
    <location>
        <position position="267"/>
    </location>
    <ligand>
        <name>substrate</name>
    </ligand>
</feature>
<dbReference type="InterPro" id="IPR023000">
    <property type="entry name" value="Shikimate_kinase_CS"/>
</dbReference>
<comment type="subunit">
    <text evidence="11">Monomer.</text>
</comment>
<evidence type="ECO:0000256" key="5">
    <source>
        <dbReference type="ARBA" id="ARBA00022679"/>
    </source>
</evidence>
<comment type="catalytic activity">
    <reaction evidence="10 11">
        <text>shikimate + ATP = 3-phosphoshikimate + ADP + H(+)</text>
        <dbReference type="Rhea" id="RHEA:13121"/>
        <dbReference type="ChEBI" id="CHEBI:15378"/>
        <dbReference type="ChEBI" id="CHEBI:30616"/>
        <dbReference type="ChEBI" id="CHEBI:36208"/>
        <dbReference type="ChEBI" id="CHEBI:145989"/>
        <dbReference type="ChEBI" id="CHEBI:456216"/>
        <dbReference type="EC" id="2.7.1.71"/>
    </reaction>
</comment>
<feature type="binding site" evidence="11">
    <location>
        <position position="144"/>
    </location>
    <ligand>
        <name>Mg(2+)</name>
        <dbReference type="ChEBI" id="CHEBI:18420"/>
    </ligand>
</feature>
<evidence type="ECO:0000256" key="1">
    <source>
        <dbReference type="ARBA" id="ARBA00004842"/>
    </source>
</evidence>
<keyword evidence="11" id="KW-0460">Magnesium</keyword>
<dbReference type="InterPro" id="IPR000623">
    <property type="entry name" value="Shikimate_kinase/TSH1"/>
</dbReference>
<dbReference type="PANTHER" id="PTHR21087">
    <property type="entry name" value="SHIKIMATE KINASE"/>
    <property type="match status" value="1"/>
</dbReference>
<dbReference type="EC" id="2.7.1.71" evidence="3 11"/>
<dbReference type="EMBL" id="JAGISH010000010">
    <property type="protein sequence ID" value="MBP0484112.1"/>
    <property type="molecule type" value="Genomic_DNA"/>
</dbReference>
<dbReference type="GO" id="GO:0009423">
    <property type="term" value="P:chorismate biosynthetic process"/>
    <property type="evidence" value="ECO:0007669"/>
    <property type="project" value="UniProtKB-UniRule"/>
</dbReference>
<dbReference type="GO" id="GO:0003677">
    <property type="term" value="F:DNA binding"/>
    <property type="evidence" value="ECO:0007669"/>
    <property type="project" value="InterPro"/>
</dbReference>
<evidence type="ECO:0000259" key="12">
    <source>
        <dbReference type="PROSITE" id="PS50943"/>
    </source>
</evidence>
<comment type="subcellular location">
    <subcellularLocation>
        <location evidence="11">Cytoplasm</location>
    </subcellularLocation>
</comment>
<dbReference type="InterPro" id="IPR031322">
    <property type="entry name" value="Shikimate/glucono_kinase"/>
</dbReference>
<dbReference type="Proteomes" id="UP000675940">
    <property type="component" value="Unassembled WGS sequence"/>
</dbReference>
<comment type="function">
    <text evidence="11">Catalyzes the specific phosphorylation of the 3-hydroxyl group of shikimic acid using ATP as a cosubstrate.</text>
</comment>
<dbReference type="InterPro" id="IPR010982">
    <property type="entry name" value="Lambda_DNA-bd_dom_sf"/>
</dbReference>
<keyword evidence="5 11" id="KW-0808">Transferase</keyword>
<comment type="pathway">
    <text evidence="1 11">Metabolic intermediate biosynthesis; chorismate biosynthesis; chorismate from D-erythrose 4-phosphate and phosphoenolpyruvate: step 5/7.</text>
</comment>
<dbReference type="SUPFAM" id="SSF52540">
    <property type="entry name" value="P-loop containing nucleoside triphosphate hydrolases"/>
    <property type="match status" value="1"/>
</dbReference>
<dbReference type="GO" id="GO:0005524">
    <property type="term" value="F:ATP binding"/>
    <property type="evidence" value="ECO:0007669"/>
    <property type="project" value="UniProtKB-UniRule"/>
</dbReference>
<dbReference type="PANTHER" id="PTHR21087:SF16">
    <property type="entry name" value="SHIKIMATE KINASE 1, CHLOROPLASTIC"/>
    <property type="match status" value="1"/>
</dbReference>